<dbReference type="Proteomes" id="UP000002007">
    <property type="component" value="Chromosome"/>
</dbReference>
<organism evidence="3 4">
    <name type="scientific">Renibacterium salmoninarum (strain ATCC 33209 / DSM 20767 / JCM 11484 / NBRC 15589 / NCIMB 2235)</name>
    <dbReference type="NCBI Taxonomy" id="288705"/>
    <lineage>
        <taxon>Bacteria</taxon>
        <taxon>Bacillati</taxon>
        <taxon>Actinomycetota</taxon>
        <taxon>Actinomycetes</taxon>
        <taxon>Micrococcales</taxon>
        <taxon>Micrococcaceae</taxon>
        <taxon>Renibacterium</taxon>
    </lineage>
</organism>
<feature type="domain" description="DUF559" evidence="2">
    <location>
        <begin position="30"/>
        <end position="88"/>
    </location>
</feature>
<protein>
    <recommendedName>
        <fullName evidence="2">DUF559 domain-containing protein</fullName>
    </recommendedName>
</protein>
<evidence type="ECO:0000313" key="4">
    <source>
        <dbReference type="Proteomes" id="UP000002007"/>
    </source>
</evidence>
<sequence>MVDAGLTEPELQVSLDPDIEGSPQSDLGYRQWKIAIQYDGGHHLTPQQQSRDNRRDEKFLAAGWTYFRFNREDLKTDFRSAVGKVRRAITLVNENAAPLLVAMKGS</sequence>
<dbReference type="RefSeq" id="WP_012245121.1">
    <property type="nucleotide sequence ID" value="NC_010168.1"/>
</dbReference>
<feature type="region of interest" description="Disordered" evidence="1">
    <location>
        <begin position="1"/>
        <end position="24"/>
    </location>
</feature>
<accession>A9WMW6</accession>
<dbReference type="EMBL" id="CP000910">
    <property type="protein sequence ID" value="ABY23449.1"/>
    <property type="molecule type" value="Genomic_DNA"/>
</dbReference>
<reference evidence="4" key="1">
    <citation type="journal article" date="2008" name="J. Bacteriol.">
        <title>Genome sequence of the fish pathogen Renibacterium salmoninarum suggests reductive evolution away from an environmental Arthrobacter ancestor.</title>
        <authorList>
            <person name="Wiens G.D."/>
            <person name="Rockey D.D."/>
            <person name="Wu Z."/>
            <person name="Chang J."/>
            <person name="Levy R."/>
            <person name="Crane S."/>
            <person name="Chen D.S."/>
            <person name="Capri G.R."/>
            <person name="Burnett J.R."/>
            <person name="Sudheesh P.S."/>
            <person name="Schipma M.J."/>
            <person name="Burd H."/>
            <person name="Bhattacharyya A."/>
            <person name="Rhodes L.D."/>
            <person name="Kaul R."/>
            <person name="Strom M.S."/>
        </authorList>
    </citation>
    <scope>NUCLEOTIDE SEQUENCE [LARGE SCALE GENOMIC DNA]</scope>
    <source>
        <strain evidence="4">ATCC 33209 / DSM 20767 / JCM 11484 / NBRC 15589 / NCIMB 2235</strain>
    </source>
</reference>
<name>A9WMW6_RENSM</name>
<dbReference type="STRING" id="288705.RSal33209_1713"/>
<dbReference type="eggNOG" id="COG2852">
    <property type="taxonomic scope" value="Bacteria"/>
</dbReference>
<evidence type="ECO:0000259" key="2">
    <source>
        <dbReference type="Pfam" id="PF04480"/>
    </source>
</evidence>
<dbReference type="InterPro" id="IPR007569">
    <property type="entry name" value="DUF559"/>
</dbReference>
<evidence type="ECO:0000256" key="1">
    <source>
        <dbReference type="SAM" id="MobiDB-lite"/>
    </source>
</evidence>
<gene>
    <name evidence="3" type="ordered locus">RSal33209_1713</name>
</gene>
<keyword evidence="4" id="KW-1185">Reference proteome</keyword>
<dbReference type="KEGG" id="rsa:RSal33209_1713"/>
<dbReference type="InterPro" id="IPR011335">
    <property type="entry name" value="Restrct_endonuc-II-like"/>
</dbReference>
<dbReference type="SUPFAM" id="SSF52980">
    <property type="entry name" value="Restriction endonuclease-like"/>
    <property type="match status" value="1"/>
</dbReference>
<proteinExistence type="predicted"/>
<dbReference type="Pfam" id="PF04480">
    <property type="entry name" value="DUF559"/>
    <property type="match status" value="1"/>
</dbReference>
<dbReference type="Gene3D" id="3.40.960.10">
    <property type="entry name" value="VSR Endonuclease"/>
    <property type="match status" value="1"/>
</dbReference>
<evidence type="ECO:0000313" key="3">
    <source>
        <dbReference type="EMBL" id="ABY23449.1"/>
    </source>
</evidence>
<dbReference type="HOGENOM" id="CLU_052626_8_1_11"/>
<dbReference type="AlphaFoldDB" id="A9WMW6"/>